<accession>G0P146</accession>
<evidence type="ECO:0000256" key="4">
    <source>
        <dbReference type="PROSITE-ProRule" id="PRU00175"/>
    </source>
</evidence>
<dbReference type="EMBL" id="GL380008">
    <property type="protein sequence ID" value="EGT42218.1"/>
    <property type="molecule type" value="Genomic_DNA"/>
</dbReference>
<dbReference type="PROSITE" id="PS00518">
    <property type="entry name" value="ZF_RING_1"/>
    <property type="match status" value="1"/>
</dbReference>
<dbReference type="AlphaFoldDB" id="G0P146"/>
<dbReference type="eggNOG" id="ENOG502S7QN">
    <property type="taxonomic scope" value="Eukaryota"/>
</dbReference>
<gene>
    <name evidence="6" type="ORF">CAEBREN_11091</name>
</gene>
<keyword evidence="2 4" id="KW-0863">Zinc-finger</keyword>
<protein>
    <recommendedName>
        <fullName evidence="5">RING-type domain-containing protein</fullName>
    </recommendedName>
</protein>
<organism evidence="7">
    <name type="scientific">Caenorhabditis brenneri</name>
    <name type="common">Nematode worm</name>
    <dbReference type="NCBI Taxonomy" id="135651"/>
    <lineage>
        <taxon>Eukaryota</taxon>
        <taxon>Metazoa</taxon>
        <taxon>Ecdysozoa</taxon>
        <taxon>Nematoda</taxon>
        <taxon>Chromadorea</taxon>
        <taxon>Rhabditida</taxon>
        <taxon>Rhabditina</taxon>
        <taxon>Rhabditomorpha</taxon>
        <taxon>Rhabditoidea</taxon>
        <taxon>Rhabditidae</taxon>
        <taxon>Peloderinae</taxon>
        <taxon>Caenorhabditis</taxon>
    </lineage>
</organism>
<dbReference type="InterPro" id="IPR001841">
    <property type="entry name" value="Znf_RING"/>
</dbReference>
<proteinExistence type="predicted"/>
<name>G0P146_CAEBE</name>
<evidence type="ECO:0000313" key="7">
    <source>
        <dbReference type="Proteomes" id="UP000008068"/>
    </source>
</evidence>
<dbReference type="PROSITE" id="PS50089">
    <property type="entry name" value="ZF_RING_2"/>
    <property type="match status" value="1"/>
</dbReference>
<evidence type="ECO:0000259" key="5">
    <source>
        <dbReference type="PROSITE" id="PS50089"/>
    </source>
</evidence>
<dbReference type="SUPFAM" id="SSF57850">
    <property type="entry name" value="RING/U-box"/>
    <property type="match status" value="1"/>
</dbReference>
<dbReference type="InterPro" id="IPR027370">
    <property type="entry name" value="Znf-RING_euk"/>
</dbReference>
<feature type="domain" description="RING-type" evidence="5">
    <location>
        <begin position="97"/>
        <end position="144"/>
    </location>
</feature>
<dbReference type="Gene3D" id="3.30.40.10">
    <property type="entry name" value="Zinc/RING finger domain, C3HC4 (zinc finger)"/>
    <property type="match status" value="1"/>
</dbReference>
<sequence>MRLWLYKRIYQDYQAMKNKIKHLHENPQIHGELVKAQQDAIKAEYLKWESLVKKVHIRKASIATIKQEEGRLSTLQASRDAHLETLRELVNEELYKCEMCLQLMTNGDSSTKCPKIFGSCGHTVCSECMLQFKNGNGWRCPECRKFSSQICTNWELMRKINPAWQ</sequence>
<dbReference type="GO" id="GO:0008270">
    <property type="term" value="F:zinc ion binding"/>
    <property type="evidence" value="ECO:0007669"/>
    <property type="project" value="UniProtKB-KW"/>
</dbReference>
<evidence type="ECO:0000256" key="3">
    <source>
        <dbReference type="ARBA" id="ARBA00022833"/>
    </source>
</evidence>
<dbReference type="STRING" id="135651.G0P146"/>
<dbReference type="SMART" id="SM00184">
    <property type="entry name" value="RING"/>
    <property type="match status" value="1"/>
</dbReference>
<dbReference type="InterPro" id="IPR013083">
    <property type="entry name" value="Znf_RING/FYVE/PHD"/>
</dbReference>
<evidence type="ECO:0000313" key="6">
    <source>
        <dbReference type="EMBL" id="EGT42218.1"/>
    </source>
</evidence>
<keyword evidence="1" id="KW-0479">Metal-binding</keyword>
<reference evidence="7" key="1">
    <citation type="submission" date="2011-07" db="EMBL/GenBank/DDBJ databases">
        <authorList>
            <consortium name="Caenorhabditis brenneri Sequencing and Analysis Consortium"/>
            <person name="Wilson R.K."/>
        </authorList>
    </citation>
    <scope>NUCLEOTIDE SEQUENCE [LARGE SCALE GENOMIC DNA]</scope>
    <source>
        <strain evidence="7">PB2801</strain>
    </source>
</reference>
<keyword evidence="7" id="KW-1185">Reference proteome</keyword>
<keyword evidence="3" id="KW-0862">Zinc</keyword>
<evidence type="ECO:0000256" key="2">
    <source>
        <dbReference type="ARBA" id="ARBA00022771"/>
    </source>
</evidence>
<dbReference type="InParanoid" id="G0P146"/>
<dbReference type="Pfam" id="PF13445">
    <property type="entry name" value="zf-RING_UBOX"/>
    <property type="match status" value="1"/>
</dbReference>
<dbReference type="InterPro" id="IPR017907">
    <property type="entry name" value="Znf_RING_CS"/>
</dbReference>
<evidence type="ECO:0000256" key="1">
    <source>
        <dbReference type="ARBA" id="ARBA00022723"/>
    </source>
</evidence>
<dbReference type="OrthoDB" id="6105938at2759"/>
<dbReference type="Proteomes" id="UP000008068">
    <property type="component" value="Unassembled WGS sequence"/>
</dbReference>
<dbReference type="HOGENOM" id="CLU_1612262_0_0_1"/>